<dbReference type="SUPFAM" id="SSF82199">
    <property type="entry name" value="SET domain"/>
    <property type="match status" value="1"/>
</dbReference>
<keyword evidence="3" id="KW-1185">Reference proteome</keyword>
<feature type="domain" description="SET" evidence="1">
    <location>
        <begin position="72"/>
        <end position="157"/>
    </location>
</feature>
<dbReference type="Proteomes" id="UP001190700">
    <property type="component" value="Unassembled WGS sequence"/>
</dbReference>
<evidence type="ECO:0000313" key="2">
    <source>
        <dbReference type="EMBL" id="KAK3237225.1"/>
    </source>
</evidence>
<reference evidence="2 3" key="1">
    <citation type="journal article" date="2015" name="Genome Biol. Evol.">
        <title>Comparative Genomics of a Bacterivorous Green Alga Reveals Evolutionary Causalities and Consequences of Phago-Mixotrophic Mode of Nutrition.</title>
        <authorList>
            <person name="Burns J.A."/>
            <person name="Paasch A."/>
            <person name="Narechania A."/>
            <person name="Kim E."/>
        </authorList>
    </citation>
    <scope>NUCLEOTIDE SEQUENCE [LARGE SCALE GENOMIC DNA]</scope>
    <source>
        <strain evidence="2 3">PLY_AMNH</strain>
    </source>
</reference>
<dbReference type="Pfam" id="PF00856">
    <property type="entry name" value="SET"/>
    <property type="match status" value="1"/>
</dbReference>
<dbReference type="InterPro" id="IPR001214">
    <property type="entry name" value="SET_dom"/>
</dbReference>
<evidence type="ECO:0000313" key="3">
    <source>
        <dbReference type="Proteomes" id="UP001190700"/>
    </source>
</evidence>
<organism evidence="2 3">
    <name type="scientific">Cymbomonas tetramitiformis</name>
    <dbReference type="NCBI Taxonomy" id="36881"/>
    <lineage>
        <taxon>Eukaryota</taxon>
        <taxon>Viridiplantae</taxon>
        <taxon>Chlorophyta</taxon>
        <taxon>Pyramimonadophyceae</taxon>
        <taxon>Pyramimonadales</taxon>
        <taxon>Pyramimonadaceae</taxon>
        <taxon>Cymbomonas</taxon>
    </lineage>
</organism>
<dbReference type="AlphaFoldDB" id="A0AAE0BJN7"/>
<dbReference type="InterPro" id="IPR046341">
    <property type="entry name" value="SET_dom_sf"/>
</dbReference>
<comment type="caution">
    <text evidence="2">The sequence shown here is derived from an EMBL/GenBank/DDBJ whole genome shotgun (WGS) entry which is preliminary data.</text>
</comment>
<name>A0AAE0BJN7_9CHLO</name>
<protein>
    <recommendedName>
        <fullName evidence="1">SET domain-containing protein</fullName>
    </recommendedName>
</protein>
<dbReference type="EMBL" id="LGRX02034673">
    <property type="protein sequence ID" value="KAK3237225.1"/>
    <property type="molecule type" value="Genomic_DNA"/>
</dbReference>
<proteinExistence type="predicted"/>
<gene>
    <name evidence="2" type="ORF">CYMTET_52683</name>
</gene>
<accession>A0AAE0BJN7</accession>
<evidence type="ECO:0000259" key="1">
    <source>
        <dbReference type="Pfam" id="PF00856"/>
    </source>
</evidence>
<dbReference type="Gene3D" id="2.170.270.10">
    <property type="entry name" value="SET domain"/>
    <property type="match status" value="1"/>
</dbReference>
<sequence length="169" mass="19063">MEVKVDRRTCRTLIPYGYMAELSRPGLNFHPDLFDVIMEVTSDEWCTTGCGLKYIGKTLMFKNNVIGIQVGEADTREECARKHPSLSTYMDAVDNFDLIFDSCQKGSLGRFIKHSKTPNVSLEMTYVKAPDDRIYQVPVFYALEDIATGTIVTRDYGGSYIRSMPGFAS</sequence>